<keyword evidence="3" id="KW-1185">Reference proteome</keyword>
<dbReference type="RefSeq" id="WP_070684661.1">
    <property type="nucleotide sequence ID" value="NZ_PKHR02000015.1"/>
</dbReference>
<gene>
    <name evidence="2" type="ORF">CYJ44_006375</name>
</gene>
<dbReference type="InterPro" id="IPR011646">
    <property type="entry name" value="KAP_P-loop"/>
</dbReference>
<feature type="domain" description="KAP NTPase" evidence="1">
    <location>
        <begin position="42"/>
        <end position="340"/>
    </location>
</feature>
<accession>A0ABU9UHS8</accession>
<dbReference type="PANTHER" id="PTHR22674:SF6">
    <property type="entry name" value="NTPASE KAP FAMILY P-LOOP DOMAIN-CONTAINING PROTEIN 1"/>
    <property type="match status" value="1"/>
</dbReference>
<evidence type="ECO:0000313" key="2">
    <source>
        <dbReference type="EMBL" id="MEM5985778.1"/>
    </source>
</evidence>
<dbReference type="InterPro" id="IPR052754">
    <property type="entry name" value="NTPase_KAP_P-loop"/>
</dbReference>
<dbReference type="Gene3D" id="3.40.50.300">
    <property type="entry name" value="P-loop containing nucleotide triphosphate hydrolases"/>
    <property type="match status" value="1"/>
</dbReference>
<organism evidence="2 3">
    <name type="scientific">Corynebacterium hesseae</name>
    <dbReference type="NCBI Taxonomy" id="2913502"/>
    <lineage>
        <taxon>Bacteria</taxon>
        <taxon>Bacillati</taxon>
        <taxon>Actinomycetota</taxon>
        <taxon>Actinomycetes</taxon>
        <taxon>Mycobacteriales</taxon>
        <taxon>Corynebacteriaceae</taxon>
        <taxon>Corynebacterium</taxon>
    </lineage>
</organism>
<dbReference type="Pfam" id="PF07693">
    <property type="entry name" value="KAP_NTPase"/>
    <property type="match status" value="1"/>
</dbReference>
<dbReference type="Proteomes" id="UP000235104">
    <property type="component" value="Unassembled WGS sequence"/>
</dbReference>
<reference evidence="2" key="1">
    <citation type="submission" date="2017-12" db="EMBL/GenBank/DDBJ databases">
        <authorList>
            <person name="Thomas-White K."/>
            <person name="Wolfe A.J."/>
        </authorList>
    </citation>
    <scope>NUCLEOTIDE SEQUENCE</scope>
    <source>
        <strain evidence="2">UMB0043</strain>
    </source>
</reference>
<evidence type="ECO:0000313" key="3">
    <source>
        <dbReference type="Proteomes" id="UP000235104"/>
    </source>
</evidence>
<dbReference type="PANTHER" id="PTHR22674">
    <property type="entry name" value="NTPASE, KAP FAMILY P-LOOP DOMAIN-CONTAINING 1"/>
    <property type="match status" value="1"/>
</dbReference>
<protein>
    <submittedName>
        <fullName evidence="2">P-loop NTPase fold protein</fullName>
    </submittedName>
</protein>
<name>A0ABU9UHS8_9CORY</name>
<comment type="caution">
    <text evidence="2">The sequence shown here is derived from an EMBL/GenBank/DDBJ whole genome shotgun (WGS) entry which is preliminary data.</text>
</comment>
<sequence length="683" mass="77803">MAKKGRAKAERARKTQYGVSDLPIQPRGDIAIESLDKLELTNYYKGLSEFIRGCVTPMTLAVQGAWGSGKTSALNSIMDSLKSDYREKIDVVYINTWQYSLFNADETLVFSVLQRIVDTFRSEVRASSKPWENPLSDYDQLVEGIKQTVTKLARFSFVTLGATQGVDLTNYVQSGEVRANSDELLDLKQRFSTLVEKYCEKQGKEKIVFFVDDLDRLKPELAVELLEVFKVLLDVSNTVFVLAIDFDIVKLGISQRYFHEAGEDVSSEWKARSFFDKIVQVPFNMPTAAYDPAKLIQEQLDTEISQDRALLNRYTKAVHLSVGVNPRAIKRLFNAYALTRIITSSHRRVSEDSEHLYRIFLLIAMEIAYPKAYQELTLNATTFSRFKEETSENIAAKDAQASVERILLINEENVVSESDDPRWDIRPDDRSKFTNFRYLLKREFEDDDEVSVQWDLLKDALEYTVVTSVNVDQASTGESNVDEGSTTGKLIYQGLYKGEGYPKPPILLFQDSLNSLIQERRNEDANAFRRGAIIAPIGYLEQPDYSAYMANSVEELEGLKTRSRPKFLSLRQNKTSLQIGFGSRRNIDLDEEREDKAAPGPVPVEELLQFFGSEWWDIIRKLEADENIPRLTDASSRKVEFGFTLESAVNPILVKGISTQEHVNWVIPYIESIYDSVLDNSPF</sequence>
<dbReference type="EMBL" id="PKHR02000015">
    <property type="protein sequence ID" value="MEM5985778.1"/>
    <property type="molecule type" value="Genomic_DNA"/>
</dbReference>
<dbReference type="InterPro" id="IPR027417">
    <property type="entry name" value="P-loop_NTPase"/>
</dbReference>
<proteinExistence type="predicted"/>
<dbReference type="SUPFAM" id="SSF52540">
    <property type="entry name" value="P-loop containing nucleoside triphosphate hydrolases"/>
    <property type="match status" value="1"/>
</dbReference>
<evidence type="ECO:0000259" key="1">
    <source>
        <dbReference type="Pfam" id="PF07693"/>
    </source>
</evidence>